<sequence>MKEVSVIVIHNEMFKKHYQKLKQLSFITLAKNFQEARMLAVSKPTLSLQKSFLVLYKLN</sequence>
<reference evidence="1 2" key="1">
    <citation type="submission" date="2015-07" db="EMBL/GenBank/DDBJ databases">
        <title>Genome sequencing project for genomic taxonomy and phylogenomics of Bacillus-like bacteria.</title>
        <authorList>
            <person name="Liu B."/>
            <person name="Wang J."/>
            <person name="Zhu Y."/>
            <person name="Liu G."/>
            <person name="Chen Q."/>
            <person name="Chen Z."/>
            <person name="Che J."/>
            <person name="Ge C."/>
            <person name="Shi H."/>
            <person name="Pan Z."/>
            <person name="Liu X."/>
        </authorList>
    </citation>
    <scope>NUCLEOTIDE SEQUENCE [LARGE SCALE GENOMIC DNA]</scope>
    <source>
        <strain evidence="1 2">DSM 54</strain>
    </source>
</reference>
<dbReference type="PATRIC" id="fig|33935.3.peg.4762"/>
<proteinExistence type="predicted"/>
<dbReference type="EMBL" id="LGCI01000003">
    <property type="protein sequence ID" value="KOY83846.1"/>
    <property type="molecule type" value="Genomic_DNA"/>
</dbReference>
<comment type="caution">
    <text evidence="1">The sequence shown here is derived from an EMBL/GenBank/DDBJ whole genome shotgun (WGS) entry which is preliminary data.</text>
</comment>
<protein>
    <submittedName>
        <fullName evidence="1">Uncharacterized protein</fullName>
    </submittedName>
</protein>
<accession>A0A0M9DN59</accession>
<name>A0A0M9DN59_9BACI</name>
<evidence type="ECO:0000313" key="1">
    <source>
        <dbReference type="EMBL" id="KOY83846.1"/>
    </source>
</evidence>
<gene>
    <name evidence="1" type="ORF">ADM90_02845</name>
</gene>
<dbReference type="AlphaFoldDB" id="A0A0M9DN59"/>
<organism evidence="1 2">
    <name type="scientific">Lysinibacillus macroides</name>
    <dbReference type="NCBI Taxonomy" id="33935"/>
    <lineage>
        <taxon>Bacteria</taxon>
        <taxon>Bacillati</taxon>
        <taxon>Bacillota</taxon>
        <taxon>Bacilli</taxon>
        <taxon>Bacillales</taxon>
        <taxon>Bacillaceae</taxon>
        <taxon>Lysinibacillus</taxon>
    </lineage>
</organism>
<dbReference type="STRING" id="33935.ADM90_02845"/>
<dbReference type="Proteomes" id="UP000037977">
    <property type="component" value="Unassembled WGS sequence"/>
</dbReference>
<keyword evidence="2" id="KW-1185">Reference proteome</keyword>
<evidence type="ECO:0000313" key="2">
    <source>
        <dbReference type="Proteomes" id="UP000037977"/>
    </source>
</evidence>